<dbReference type="EMBL" id="PGGS01000083">
    <property type="protein sequence ID" value="PNH09632.1"/>
    <property type="molecule type" value="Genomic_DNA"/>
</dbReference>
<evidence type="ECO:0000313" key="1">
    <source>
        <dbReference type="EMBL" id="PNH09632.1"/>
    </source>
</evidence>
<sequence length="170" mass="16931">MLLGGGGTLKACVLCAALRSALVGPLLSSGLLPVLVGQLRAAGSSPLEQQLLVSGLGLLLALARVDAGARARLAALRGVAAALAAALGHEAAVVRGPALQLLQELILTKKGLEQVRSSAALAAALDRLCGEEGEAQGEEGGSSARGAQPPLQRQARLARSTIAALAALIK</sequence>
<name>A0A2J8AAT7_9CHLO</name>
<reference evidence="1 2" key="1">
    <citation type="journal article" date="2017" name="Mol. Biol. Evol.">
        <title>The 4-celled Tetrabaena socialis nuclear genome reveals the essential components for genetic control of cell number at the origin of multicellularity in the volvocine lineage.</title>
        <authorList>
            <person name="Featherston J."/>
            <person name="Arakaki Y."/>
            <person name="Hanschen E.R."/>
            <person name="Ferris P.J."/>
            <person name="Michod R.E."/>
            <person name="Olson B.J.S.C."/>
            <person name="Nozaki H."/>
            <person name="Durand P.M."/>
        </authorList>
    </citation>
    <scope>NUCLEOTIDE SEQUENCE [LARGE SCALE GENOMIC DNA]</scope>
    <source>
        <strain evidence="1 2">NIES-571</strain>
    </source>
</reference>
<keyword evidence="2" id="KW-1185">Reference proteome</keyword>
<protein>
    <submittedName>
        <fullName evidence="1">Uncharacterized protein</fullName>
    </submittedName>
</protein>
<comment type="caution">
    <text evidence="1">The sequence shown here is derived from an EMBL/GenBank/DDBJ whole genome shotgun (WGS) entry which is preliminary data.</text>
</comment>
<proteinExistence type="predicted"/>
<accession>A0A2J8AAT7</accession>
<gene>
    <name evidence="1" type="ORF">TSOC_003710</name>
</gene>
<dbReference type="AlphaFoldDB" id="A0A2J8AAT7"/>
<dbReference type="Proteomes" id="UP000236333">
    <property type="component" value="Unassembled WGS sequence"/>
</dbReference>
<organism evidence="1 2">
    <name type="scientific">Tetrabaena socialis</name>
    <dbReference type="NCBI Taxonomy" id="47790"/>
    <lineage>
        <taxon>Eukaryota</taxon>
        <taxon>Viridiplantae</taxon>
        <taxon>Chlorophyta</taxon>
        <taxon>core chlorophytes</taxon>
        <taxon>Chlorophyceae</taxon>
        <taxon>CS clade</taxon>
        <taxon>Chlamydomonadales</taxon>
        <taxon>Tetrabaenaceae</taxon>
        <taxon>Tetrabaena</taxon>
    </lineage>
</organism>
<evidence type="ECO:0000313" key="2">
    <source>
        <dbReference type="Proteomes" id="UP000236333"/>
    </source>
</evidence>